<proteinExistence type="predicted"/>
<evidence type="ECO:0000313" key="1">
    <source>
        <dbReference type="EMBL" id="ATU83879.1"/>
    </source>
</evidence>
<dbReference type="EMBL" id="MF768985">
    <property type="protein sequence ID" value="ATU83879.1"/>
    <property type="molecule type" value="Genomic_DNA"/>
</dbReference>
<sequence>MACGNGGIIISLVCIWYSNNCLCVLPSVEDANSCSLIMRRKSVLGGNRKYVTQIVRFLCLKLLESHFFVLNIINIGR</sequence>
<accession>A0A2D3I672</accession>
<dbReference type="Proteomes" id="UP000267516">
    <property type="component" value="Segment"/>
</dbReference>
<reference evidence="1" key="1">
    <citation type="journal article" date="2018" name="Aquaculture">
        <title>Complete genome sequence of a white spot syndrome virus associated with a disease incursion in Australia.</title>
        <authorList>
            <person name="Oakey J."/>
            <person name="Smith C.S."/>
        </authorList>
    </citation>
    <scope>NUCLEOTIDE SEQUENCE [LARGE SCALE GENOMIC DNA]</scope>
    <source>
        <strain evidence="1">WSSV-AU</strain>
    </source>
</reference>
<organism evidence="1">
    <name type="scientific">White spot syndrome virus</name>
    <dbReference type="NCBI Taxonomy" id="342409"/>
    <lineage>
        <taxon>Viruses</taxon>
        <taxon>Viruses incertae sedis</taxon>
        <taxon>Naldaviricetes</taxon>
        <taxon>Nimaviridae</taxon>
        <taxon>Whispovirus</taxon>
    </lineage>
</organism>
<name>A0A2D3I672_9VIRU</name>
<protein>
    <submittedName>
        <fullName evidence="1">ORF941</fullName>
    </submittedName>
</protein>